<feature type="region of interest" description="Disordered" evidence="8">
    <location>
        <begin position="1"/>
        <end position="21"/>
    </location>
</feature>
<dbReference type="PANTHER" id="PTHR18829:SF0">
    <property type="entry name" value="PROTEIN YAE1 HOMOLOG"/>
    <property type="match status" value="1"/>
</dbReference>
<keyword evidence="7" id="KW-0539">Nucleus</keyword>
<dbReference type="AlphaFoldDB" id="A0A2S5BBK3"/>
<evidence type="ECO:0000256" key="7">
    <source>
        <dbReference type="ARBA" id="ARBA00023242"/>
    </source>
</evidence>
<keyword evidence="11" id="KW-1185">Reference proteome</keyword>
<evidence type="ECO:0000256" key="6">
    <source>
        <dbReference type="ARBA" id="ARBA00022490"/>
    </source>
</evidence>
<dbReference type="InterPro" id="IPR019191">
    <property type="entry name" value="Essential_protein_Yae1_N"/>
</dbReference>
<dbReference type="GO" id="GO:0005634">
    <property type="term" value="C:nucleus"/>
    <property type="evidence" value="ECO:0007669"/>
    <property type="project" value="UniProtKB-SubCell"/>
</dbReference>
<reference evidence="10 11" key="1">
    <citation type="journal article" date="2018" name="Front. Microbiol.">
        <title>Prospects for Fungal Bioremediation of Acidic Radioactive Waste Sites: Characterization and Genome Sequence of Rhodotorula taiwanensis MD1149.</title>
        <authorList>
            <person name="Tkavc R."/>
            <person name="Matrosova V.Y."/>
            <person name="Grichenko O.E."/>
            <person name="Gostincar C."/>
            <person name="Volpe R.P."/>
            <person name="Klimenkova P."/>
            <person name="Gaidamakova E.K."/>
            <person name="Zhou C.E."/>
            <person name="Stewart B.J."/>
            <person name="Lyman M.G."/>
            <person name="Malfatti S.A."/>
            <person name="Rubinfeld B."/>
            <person name="Courtot M."/>
            <person name="Singh J."/>
            <person name="Dalgard C.L."/>
            <person name="Hamilton T."/>
            <person name="Frey K.G."/>
            <person name="Gunde-Cimerman N."/>
            <person name="Dugan L."/>
            <person name="Daly M.J."/>
        </authorList>
    </citation>
    <scope>NUCLEOTIDE SEQUENCE [LARGE SCALE GENOMIC DNA]</scope>
    <source>
        <strain evidence="10 11">MD1149</strain>
    </source>
</reference>
<dbReference type="EMBL" id="PJQD01000029">
    <property type="protein sequence ID" value="POY74133.1"/>
    <property type="molecule type" value="Genomic_DNA"/>
</dbReference>
<dbReference type="Proteomes" id="UP000237144">
    <property type="component" value="Unassembled WGS sequence"/>
</dbReference>
<dbReference type="STRING" id="741276.A0A2S5BBK3"/>
<evidence type="ECO:0000256" key="3">
    <source>
        <dbReference type="ARBA" id="ARBA00007096"/>
    </source>
</evidence>
<dbReference type="GO" id="GO:0005737">
    <property type="term" value="C:cytoplasm"/>
    <property type="evidence" value="ECO:0007669"/>
    <property type="project" value="UniProtKB-SubCell"/>
</dbReference>
<sequence length="222" mass="23814">MDDDSPWHDDESYTPLADSLGRAAPAQIAQQEWNNLEQRYADAGYRDGITAGKNARLQAGFDQGFAQAAPYARRVGTLRGIAASLLSLLTVPSANATKNAGPILEAAFPSSSESSVSKRASVVQELRDLVSALGRLDAHKVLPPDEEAEAHAREHEDEGMSEVLRERKEMREMEAMMGGLGGTTHGAAQESTGVEAVAACERRLVDILKVFGLESVLAPNRS</sequence>
<proteinExistence type="inferred from homology"/>
<evidence type="ECO:0000313" key="11">
    <source>
        <dbReference type="Proteomes" id="UP000237144"/>
    </source>
</evidence>
<evidence type="ECO:0000256" key="8">
    <source>
        <dbReference type="SAM" id="MobiDB-lite"/>
    </source>
</evidence>
<evidence type="ECO:0000256" key="5">
    <source>
        <dbReference type="ARBA" id="ARBA00018400"/>
    </source>
</evidence>
<dbReference type="OrthoDB" id="20086at2759"/>
<dbReference type="InterPro" id="IPR038881">
    <property type="entry name" value="Yae1-like"/>
</dbReference>
<evidence type="ECO:0000256" key="1">
    <source>
        <dbReference type="ARBA" id="ARBA00004123"/>
    </source>
</evidence>
<organism evidence="10 11">
    <name type="scientific">Rhodotorula taiwanensis</name>
    <dbReference type="NCBI Taxonomy" id="741276"/>
    <lineage>
        <taxon>Eukaryota</taxon>
        <taxon>Fungi</taxon>
        <taxon>Dikarya</taxon>
        <taxon>Basidiomycota</taxon>
        <taxon>Pucciniomycotina</taxon>
        <taxon>Microbotryomycetes</taxon>
        <taxon>Sporidiobolales</taxon>
        <taxon>Sporidiobolaceae</taxon>
        <taxon>Rhodotorula</taxon>
    </lineage>
</organism>
<dbReference type="PANTHER" id="PTHR18829">
    <property type="entry name" value="PROTEIN YAE1 HOMOLOG"/>
    <property type="match status" value="1"/>
</dbReference>
<evidence type="ECO:0000256" key="2">
    <source>
        <dbReference type="ARBA" id="ARBA00004496"/>
    </source>
</evidence>
<comment type="caution">
    <text evidence="10">The sequence shown here is derived from an EMBL/GenBank/DDBJ whole genome shotgun (WGS) entry which is preliminary data.</text>
</comment>
<evidence type="ECO:0000259" key="9">
    <source>
        <dbReference type="Pfam" id="PF09811"/>
    </source>
</evidence>
<keyword evidence="6" id="KW-0963">Cytoplasm</keyword>
<name>A0A2S5BBK3_9BASI</name>
<evidence type="ECO:0000313" key="10">
    <source>
        <dbReference type="EMBL" id="POY74133.1"/>
    </source>
</evidence>
<comment type="similarity">
    <text evidence="3">Belongs to the YAE1 family.</text>
</comment>
<accession>A0A2S5BBK3</accession>
<dbReference type="Pfam" id="PF09811">
    <property type="entry name" value="Yae1_N"/>
    <property type="match status" value="1"/>
</dbReference>
<gene>
    <name evidence="10" type="ORF">BMF94_2945</name>
</gene>
<comment type="subcellular location">
    <subcellularLocation>
        <location evidence="2">Cytoplasm</location>
    </subcellularLocation>
    <subcellularLocation>
        <location evidence="1">Nucleus</location>
    </subcellularLocation>
</comment>
<feature type="domain" description="Essential protein Yae1 N-terminal" evidence="9">
    <location>
        <begin position="44"/>
        <end position="82"/>
    </location>
</feature>
<protein>
    <recommendedName>
        <fullName evidence="5">Protein YAE1</fullName>
    </recommendedName>
    <alternativeName>
        <fullName evidence="4">Protein yae1</fullName>
    </alternativeName>
</protein>
<evidence type="ECO:0000256" key="4">
    <source>
        <dbReference type="ARBA" id="ARBA00017286"/>
    </source>
</evidence>
<feature type="compositionally biased region" description="Basic and acidic residues" evidence="8">
    <location>
        <begin position="1"/>
        <end position="11"/>
    </location>
</feature>